<reference evidence="2" key="1">
    <citation type="submission" date="2020-07" db="EMBL/GenBank/DDBJ databases">
        <title>Genome sequence and genetic diversity analysis of an under-domesticated orphan crop, white fonio (Digitaria exilis).</title>
        <authorList>
            <person name="Bennetzen J.L."/>
            <person name="Chen S."/>
            <person name="Ma X."/>
            <person name="Wang X."/>
            <person name="Yssel A.E.J."/>
            <person name="Chaluvadi S.R."/>
            <person name="Johnson M."/>
            <person name="Gangashetty P."/>
            <person name="Hamidou F."/>
            <person name="Sanogo M.D."/>
            <person name="Zwaenepoel A."/>
            <person name="Wallace J."/>
            <person name="Van De Peer Y."/>
            <person name="Van Deynze A."/>
        </authorList>
    </citation>
    <scope>NUCLEOTIDE SEQUENCE</scope>
    <source>
        <tissue evidence="2">Leaves</tissue>
    </source>
</reference>
<dbReference type="Gene3D" id="1.25.10.10">
    <property type="entry name" value="Leucine-rich Repeat Variant"/>
    <property type="match status" value="1"/>
</dbReference>
<dbReference type="Proteomes" id="UP000636709">
    <property type="component" value="Unassembled WGS sequence"/>
</dbReference>
<dbReference type="PANTHER" id="PTHR46241:SF1">
    <property type="entry name" value="OUTER DYNEIN ARM-DOCKING COMPLEX SUBUNIT 2"/>
    <property type="match status" value="1"/>
</dbReference>
<proteinExistence type="predicted"/>
<dbReference type="EMBL" id="JACEFO010001864">
    <property type="protein sequence ID" value="KAF8698429.1"/>
    <property type="molecule type" value="Genomic_DNA"/>
</dbReference>
<dbReference type="PROSITE" id="PS50176">
    <property type="entry name" value="ARM_REPEAT"/>
    <property type="match status" value="1"/>
</dbReference>
<comment type="caution">
    <text evidence="2">The sequence shown here is derived from an EMBL/GenBank/DDBJ whole genome shotgun (WGS) entry which is preliminary data.</text>
</comment>
<accession>A0A835ELD0</accession>
<dbReference type="InterPro" id="IPR016024">
    <property type="entry name" value="ARM-type_fold"/>
</dbReference>
<dbReference type="InterPro" id="IPR000225">
    <property type="entry name" value="Armadillo"/>
</dbReference>
<name>A0A835ELD0_9POAL</name>
<dbReference type="SUPFAM" id="SSF48371">
    <property type="entry name" value="ARM repeat"/>
    <property type="match status" value="1"/>
</dbReference>
<dbReference type="PANTHER" id="PTHR46241">
    <property type="entry name" value="ARMADILLO REPEAT-CONTAINING PROTEIN 4 ARMC4"/>
    <property type="match status" value="1"/>
</dbReference>
<organism evidence="2 3">
    <name type="scientific">Digitaria exilis</name>
    <dbReference type="NCBI Taxonomy" id="1010633"/>
    <lineage>
        <taxon>Eukaryota</taxon>
        <taxon>Viridiplantae</taxon>
        <taxon>Streptophyta</taxon>
        <taxon>Embryophyta</taxon>
        <taxon>Tracheophyta</taxon>
        <taxon>Spermatophyta</taxon>
        <taxon>Magnoliopsida</taxon>
        <taxon>Liliopsida</taxon>
        <taxon>Poales</taxon>
        <taxon>Poaceae</taxon>
        <taxon>PACMAD clade</taxon>
        <taxon>Panicoideae</taxon>
        <taxon>Panicodae</taxon>
        <taxon>Paniceae</taxon>
        <taxon>Anthephorinae</taxon>
        <taxon>Digitaria</taxon>
    </lineage>
</organism>
<evidence type="ECO:0000313" key="3">
    <source>
        <dbReference type="Proteomes" id="UP000636709"/>
    </source>
</evidence>
<gene>
    <name evidence="2" type="ORF">HU200_035168</name>
</gene>
<dbReference type="AlphaFoldDB" id="A0A835ELD0"/>
<dbReference type="InterPro" id="IPR011989">
    <property type="entry name" value="ARM-like"/>
</dbReference>
<protein>
    <submittedName>
        <fullName evidence="2">Uncharacterized protein</fullName>
    </submittedName>
</protein>
<evidence type="ECO:0000256" key="1">
    <source>
        <dbReference type="PROSITE-ProRule" id="PRU00259"/>
    </source>
</evidence>
<evidence type="ECO:0000313" key="2">
    <source>
        <dbReference type="EMBL" id="KAF8698429.1"/>
    </source>
</evidence>
<sequence length="238" mass="25764">MGALLALVGLMRDGHSSTKLLAANTLGILSGPHLPLIHQSGAIPLYAELLKDNHPLAKDIVEDVFCILISFKDNAAVVLENLVGILRCEDGLAISAAVDVLLALSEYKSIIPFLKSSGVITVLVNLLRNGNYNVIKKVAGAVAQLSYEEYIREGLMEAGATPVLLDLLHGSLGELTESAAAEALINFSEDPSCKEYAPMLHRVPELSAFRDHLFHFRISQGHLIQSATRRIEQHSNPQ</sequence>
<dbReference type="OrthoDB" id="409644at2759"/>
<keyword evidence="3" id="KW-1185">Reference proteome</keyword>
<feature type="repeat" description="ARM" evidence="1">
    <location>
        <begin position="118"/>
        <end position="160"/>
    </location>
</feature>